<dbReference type="InterPro" id="IPR036890">
    <property type="entry name" value="HATPase_C_sf"/>
</dbReference>
<dbReference type="STRING" id="82374.NZ47_02830"/>
<comment type="caution">
    <text evidence="2">The sequence shown here is derived from an EMBL/GenBank/DDBJ whole genome shotgun (WGS) entry which is preliminary data.</text>
</comment>
<organism evidence="2 3">
    <name type="scientific">Anaerovibrio lipolyticus</name>
    <dbReference type="NCBI Taxonomy" id="82374"/>
    <lineage>
        <taxon>Bacteria</taxon>
        <taxon>Bacillati</taxon>
        <taxon>Bacillota</taxon>
        <taxon>Negativicutes</taxon>
        <taxon>Selenomonadales</taxon>
        <taxon>Selenomonadaceae</taxon>
        <taxon>Anaerovibrio</taxon>
    </lineage>
</organism>
<dbReference type="Gene3D" id="3.30.565.10">
    <property type="entry name" value="Histidine kinase-like ATPase, C-terminal domain"/>
    <property type="match status" value="1"/>
</dbReference>
<accession>A0A0B2K3Z2</accession>
<keyword evidence="3" id="KW-1185">Reference proteome</keyword>
<dbReference type="RefSeq" id="WP_039206191.1">
    <property type="nucleotide sequence ID" value="NZ_JSCE01000054.1"/>
</dbReference>
<protein>
    <recommendedName>
        <fullName evidence="1">Histidine kinase/HSP90-like ATPase domain-containing protein</fullName>
    </recommendedName>
</protein>
<feature type="domain" description="Histidine kinase/HSP90-like ATPase" evidence="1">
    <location>
        <begin position="30"/>
        <end position="143"/>
    </location>
</feature>
<reference evidence="2 3" key="1">
    <citation type="journal article" date="2013" name="PLoS ONE">
        <title>Identification and characterization of three novel lipases belonging to families II and V from Anaerovibrio lipolyticus 5ST.</title>
        <authorList>
            <person name="Prive F."/>
            <person name="Kaderbhai N.N."/>
            <person name="Girdwood S."/>
            <person name="Worgan H.J."/>
            <person name="Pinloche E."/>
            <person name="Scollan N.D."/>
            <person name="Huws S.A."/>
            <person name="Newbold C.J."/>
        </authorList>
    </citation>
    <scope>NUCLEOTIDE SEQUENCE [LARGE SCALE GENOMIC DNA]</scope>
    <source>
        <strain evidence="2 3">5S</strain>
    </source>
</reference>
<name>A0A0B2K3Z2_9FIRM</name>
<gene>
    <name evidence="2" type="ORF">NZ47_02830</name>
</gene>
<proteinExistence type="predicted"/>
<evidence type="ECO:0000313" key="2">
    <source>
        <dbReference type="EMBL" id="KHM52787.1"/>
    </source>
</evidence>
<sequence>MYIVKNYNFVGYDEFFIKIMPEIIELITPHGISEDAVDEFVGSFTEAVCNAAQYSVDGMDSAKIFINLILTNEQLKITVGSVTTSFDANSLRSSLKKLAVSEAGNLDWQQYVGTSQQGRGIWLMLSYFDAVCIGSDGNEITLISRLPLRCTEVNTIKKIVHKFFVVENGVIT</sequence>
<dbReference type="AlphaFoldDB" id="A0A0B2K3Z2"/>
<dbReference type="InterPro" id="IPR003594">
    <property type="entry name" value="HATPase_dom"/>
</dbReference>
<evidence type="ECO:0000259" key="1">
    <source>
        <dbReference type="Pfam" id="PF13581"/>
    </source>
</evidence>
<dbReference type="EMBL" id="JSCE01000054">
    <property type="protein sequence ID" value="KHM52787.1"/>
    <property type="molecule type" value="Genomic_DNA"/>
</dbReference>
<dbReference type="Proteomes" id="UP000030993">
    <property type="component" value="Unassembled WGS sequence"/>
</dbReference>
<dbReference type="Pfam" id="PF13581">
    <property type="entry name" value="HATPase_c_2"/>
    <property type="match status" value="1"/>
</dbReference>
<evidence type="ECO:0000313" key="3">
    <source>
        <dbReference type="Proteomes" id="UP000030993"/>
    </source>
</evidence>